<evidence type="ECO:0008006" key="8">
    <source>
        <dbReference type="Google" id="ProtNLM"/>
    </source>
</evidence>
<keyword evidence="2" id="KW-0964">Secreted</keyword>
<dbReference type="PANTHER" id="PTHR11475:SF4">
    <property type="entry name" value="CHORION PEROXIDASE"/>
    <property type="match status" value="1"/>
</dbReference>
<dbReference type="PANTHER" id="PTHR11475">
    <property type="entry name" value="OXIDASE/PEROXIDASE"/>
    <property type="match status" value="1"/>
</dbReference>
<dbReference type="SUPFAM" id="SSF48264">
    <property type="entry name" value="Cytochrome P450"/>
    <property type="match status" value="1"/>
</dbReference>
<evidence type="ECO:0000313" key="7">
    <source>
        <dbReference type="Proteomes" id="UP001642406"/>
    </source>
</evidence>
<dbReference type="SUPFAM" id="SSF48113">
    <property type="entry name" value="Heme-dependent peroxidases"/>
    <property type="match status" value="1"/>
</dbReference>
<dbReference type="EMBL" id="CAWUHC010000130">
    <property type="protein sequence ID" value="CAK7234614.1"/>
    <property type="molecule type" value="Genomic_DNA"/>
</dbReference>
<feature type="region of interest" description="Disordered" evidence="4">
    <location>
        <begin position="97"/>
        <end position="116"/>
    </location>
</feature>
<feature type="compositionally biased region" description="Low complexity" evidence="4">
    <location>
        <begin position="1132"/>
        <end position="1151"/>
    </location>
</feature>
<dbReference type="Gene3D" id="1.10.630.10">
    <property type="entry name" value="Cytochrome P450"/>
    <property type="match status" value="1"/>
</dbReference>
<dbReference type="InterPro" id="IPR036396">
    <property type="entry name" value="Cyt_P450_sf"/>
</dbReference>
<feature type="signal peptide" evidence="5">
    <location>
        <begin position="1"/>
        <end position="21"/>
    </location>
</feature>
<evidence type="ECO:0000256" key="1">
    <source>
        <dbReference type="ARBA" id="ARBA00004613"/>
    </source>
</evidence>
<keyword evidence="3" id="KW-0325">Glycoprotein</keyword>
<dbReference type="InterPro" id="IPR019791">
    <property type="entry name" value="Haem_peroxidase_animal"/>
</dbReference>
<evidence type="ECO:0000256" key="5">
    <source>
        <dbReference type="SAM" id="SignalP"/>
    </source>
</evidence>
<comment type="caution">
    <text evidence="6">The sequence shown here is derived from an EMBL/GenBank/DDBJ whole genome shotgun (WGS) entry which is preliminary data.</text>
</comment>
<feature type="compositionally biased region" description="Gly residues" evidence="4">
    <location>
        <begin position="1152"/>
        <end position="1165"/>
    </location>
</feature>
<sequence length="1320" mass="145454">MRANLALLLALASSSAPAAKALDTRYHATQNDNGEFVADTNKPVHVEEGEHNHFSQWFHNIVKNDRVGDTDLKDLFLGGHVPKKASFDALQESLNLTGRAPEARKSPKSGPPRGVPHHWDAQEANQLFEYLGFPLDETCIADKANWWYRTYDGSCNWLKADESGQGRYGQAKSRDFDQHYYADGISEPREGPNARAVSNAFFKRNTTLYYEHTPLLLGLIEFIIHDVTWSQDSTTEFVDVPMPEDETEFSPNTTLRVWRAMAAPGTGTSKENPRENMNHATTWIDVSSLYGSTRSVGEALRTKEGGRLKTQEVLGGTKWNAPEAKNTSYLPFDTMGVPVRSPPGMDPGKLFAGGDPRTNEDWVMLAVHSLLLREHNRLAGILADKRPDMDDEQLYQTTRLLMSAKFQLIGNAYQMAYFEKSMPWPQDDGFPLFREIRGKDWVQMNPANTYPWPLAMKHGRPTVVSAEMAVVYRFHEFIVEKFPIVGAGGNTLHNQSLFDTGFDANGFIGAGLENILRGVVSTTIPNFKSGVDESFRSAGKYRGSPFDIVTWSIVHEREQGLPTFNNYFRAYNEQKPHVPVPIRERFEDFTTDPAHLAALKKLYKSPDEVDLVVGCQLDETMFPSTSVPKSSLIVSLFNLISMGNADRFSVGYAAMRCWLVDKPWDCHPSNALEDLLWKPVEKEGFPNFRFYDDFWMEELDFQAHGQNLLWRLVTENTDISCLQKHPLFPADPKTNPILCVQPPTKVDVAVIASTGVEVTLSLVKAHYVSIIATTLALVATIFLVKYIKAREDGYPRVLQGWPILGEGYAFQKDAKAVLLKGLQKLGSRAGPSKAFGMHLGPQTHYLLSQPEDLQMMLDDNPYSVHFNLDKFFAGLGAPIFLGKDVFSINLHATLIRTHLGNPATVRQFGPTIAAAAERYLRDFPLAPANGKPMCHQTLSSYMDRFSASVSARCMLGADADLHPELIDMFLKFNTTIDTVMQLSSALPAILDFIPKLQIHKSYKEFSKIFLPIIQRRRIDPSSGGPDGQDDLLDFMPFILETVDDDALASNLVAISVWIGLRNLQVSVTSTLLDMINVPGLADRVTDSLKGATIDTLDTFAFAPVSAANGVNGTNGKASNGKASNGKANGSLNGSSNGHANGKSNGSANGSANGSGGNPGSGGGTAGSPWALLRSAVLESIRLCGTATGPARIIASTKPLPLRSDPTVHLPPGKVATLSTYYTHRQTSSFGPDAAEYRADRFVNSSPGIGSVRNISFGLQGPRICPGQWYVQEAICIMVQQLLAQYKLAPTKTGLGDEDKYIYTAGVVTRKEVPVNVTRRL</sequence>
<keyword evidence="7" id="KW-1185">Reference proteome</keyword>
<proteinExistence type="predicted"/>
<dbReference type="PROSITE" id="PS50292">
    <property type="entry name" value="PEROXIDASE_3"/>
    <property type="match status" value="1"/>
</dbReference>
<reference evidence="6 7" key="1">
    <citation type="submission" date="2024-01" db="EMBL/GenBank/DDBJ databases">
        <authorList>
            <person name="Allen C."/>
            <person name="Tagirdzhanova G."/>
        </authorList>
    </citation>
    <scope>NUCLEOTIDE SEQUENCE [LARGE SCALE GENOMIC DNA]</scope>
</reference>
<evidence type="ECO:0000256" key="2">
    <source>
        <dbReference type="ARBA" id="ARBA00022525"/>
    </source>
</evidence>
<feature type="region of interest" description="Disordered" evidence="4">
    <location>
        <begin position="1110"/>
        <end position="1165"/>
    </location>
</feature>
<dbReference type="InterPro" id="IPR037120">
    <property type="entry name" value="Haem_peroxidase_sf_animal"/>
</dbReference>
<dbReference type="Pfam" id="PF03098">
    <property type="entry name" value="An_peroxidase"/>
    <property type="match status" value="1"/>
</dbReference>
<accession>A0ABP0CTW3</accession>
<dbReference type="InterPro" id="IPR010255">
    <property type="entry name" value="Haem_peroxidase_sf"/>
</dbReference>
<keyword evidence="5" id="KW-0732">Signal</keyword>
<name>A0ABP0CTW3_9PEZI</name>
<dbReference type="Proteomes" id="UP001642406">
    <property type="component" value="Unassembled WGS sequence"/>
</dbReference>
<feature type="chain" id="PRO_5047048744" description="Heme peroxidase" evidence="5">
    <location>
        <begin position="22"/>
        <end position="1320"/>
    </location>
</feature>
<evidence type="ECO:0000313" key="6">
    <source>
        <dbReference type="EMBL" id="CAK7234614.1"/>
    </source>
</evidence>
<dbReference type="PRINTS" id="PR00457">
    <property type="entry name" value="ANPEROXIDASE"/>
</dbReference>
<protein>
    <recommendedName>
        <fullName evidence="8">Heme peroxidase</fullName>
    </recommendedName>
</protein>
<gene>
    <name evidence="6" type="ORF">SBRCBS47491_009010</name>
</gene>
<comment type="subcellular location">
    <subcellularLocation>
        <location evidence="1">Secreted</location>
    </subcellularLocation>
</comment>
<evidence type="ECO:0000256" key="3">
    <source>
        <dbReference type="ARBA" id="ARBA00023180"/>
    </source>
</evidence>
<organism evidence="6 7">
    <name type="scientific">Sporothrix bragantina</name>
    <dbReference type="NCBI Taxonomy" id="671064"/>
    <lineage>
        <taxon>Eukaryota</taxon>
        <taxon>Fungi</taxon>
        <taxon>Dikarya</taxon>
        <taxon>Ascomycota</taxon>
        <taxon>Pezizomycotina</taxon>
        <taxon>Sordariomycetes</taxon>
        <taxon>Sordariomycetidae</taxon>
        <taxon>Ophiostomatales</taxon>
        <taxon>Ophiostomataceae</taxon>
        <taxon>Sporothrix</taxon>
    </lineage>
</organism>
<evidence type="ECO:0000256" key="4">
    <source>
        <dbReference type="SAM" id="MobiDB-lite"/>
    </source>
</evidence>
<feature type="compositionally biased region" description="Polar residues" evidence="4">
    <location>
        <begin position="1110"/>
        <end position="1131"/>
    </location>
</feature>
<dbReference type="Gene3D" id="1.10.640.10">
    <property type="entry name" value="Haem peroxidase domain superfamily, animal type"/>
    <property type="match status" value="1"/>
</dbReference>